<evidence type="ECO:0000313" key="3">
    <source>
        <dbReference type="Proteomes" id="UP001250218"/>
    </source>
</evidence>
<evidence type="ECO:0000256" key="1">
    <source>
        <dbReference type="SAM" id="MobiDB-lite"/>
    </source>
</evidence>
<sequence length="337" mass="38484">MSAIDEVYVNSNYPSVTAEQVNQYFFDSNKPDFNFKTTFYCCENCSAEISCANYTVDFSNQYNRLNKISPYFADRLKMKHDPSCTRWKKLSKKRDGRHDQTKYYIQNGNDFVIDFIPNVGLIPLTNVPQTTTSARPTGGTNTAKTSSSSSLNKQANKHHYSSLGKIIELFEEYLSGNTYITFHDRSGNSINLNDIFEEIPRLSGSHTQISNSPKIYFGQAKAEYFSKNNVVDENRIKITYTGKASFGCASPTNISFLIFRDSCKKSRKTGLFNQLERLAKAREKDYSDPSAYFTFYYEGTFADSYSYEKNGKIITNNFVNSLYKSDKLLPHIDITPN</sequence>
<protein>
    <submittedName>
        <fullName evidence="2">Uncharacterized protein</fullName>
    </submittedName>
</protein>
<dbReference type="EMBL" id="JARQDL010000009">
    <property type="protein sequence ID" value="MDT2946395.1"/>
    <property type="molecule type" value="Genomic_DNA"/>
</dbReference>
<dbReference type="AlphaFoldDB" id="A0AAW8UHI9"/>
<accession>A0AAW8UHI9</accession>
<gene>
    <name evidence="2" type="ORF">P7I04_10185</name>
</gene>
<reference evidence="2" key="1">
    <citation type="submission" date="2023-03" db="EMBL/GenBank/DDBJ databases">
        <authorList>
            <person name="Shen W."/>
            <person name="Cai J."/>
        </authorList>
    </citation>
    <scope>NUCLEOTIDE SEQUENCE</scope>
    <source>
        <strain evidence="2">Y37</strain>
    </source>
</reference>
<dbReference type="RefSeq" id="WP_227149771.1">
    <property type="nucleotide sequence ID" value="NZ_AP025700.1"/>
</dbReference>
<name>A0AAW8UHI9_9LACT</name>
<feature type="region of interest" description="Disordered" evidence="1">
    <location>
        <begin position="130"/>
        <end position="154"/>
    </location>
</feature>
<dbReference type="Proteomes" id="UP001250218">
    <property type="component" value="Unassembled WGS sequence"/>
</dbReference>
<proteinExistence type="predicted"/>
<organism evidence="2 3">
    <name type="scientific">Lactococcus lactis</name>
    <dbReference type="NCBI Taxonomy" id="1358"/>
    <lineage>
        <taxon>Bacteria</taxon>
        <taxon>Bacillati</taxon>
        <taxon>Bacillota</taxon>
        <taxon>Bacilli</taxon>
        <taxon>Lactobacillales</taxon>
        <taxon>Streptococcaceae</taxon>
        <taxon>Lactococcus</taxon>
    </lineage>
</organism>
<evidence type="ECO:0000313" key="2">
    <source>
        <dbReference type="EMBL" id="MDT2946395.1"/>
    </source>
</evidence>
<comment type="caution">
    <text evidence="2">The sequence shown here is derived from an EMBL/GenBank/DDBJ whole genome shotgun (WGS) entry which is preliminary data.</text>
</comment>